<evidence type="ECO:0000256" key="1">
    <source>
        <dbReference type="SAM" id="MobiDB-lite"/>
    </source>
</evidence>
<evidence type="ECO:0000259" key="2">
    <source>
        <dbReference type="Pfam" id="PF13910"/>
    </source>
</evidence>
<proteinExistence type="predicted"/>
<feature type="region of interest" description="Disordered" evidence="1">
    <location>
        <begin position="314"/>
        <end position="347"/>
    </location>
</feature>
<comment type="caution">
    <text evidence="3">The sequence shown here is derived from an EMBL/GenBank/DDBJ whole genome shotgun (WGS) entry which is preliminary data.</text>
</comment>
<gene>
    <name evidence="3" type="primary">ERMARD</name>
    <name evidence="3" type="ORF">FJT64_006628</name>
</gene>
<name>A0A6A4VHL2_AMPAM</name>
<dbReference type="OrthoDB" id="49386at2759"/>
<accession>A0A6A4VHL2</accession>
<dbReference type="AlphaFoldDB" id="A0A6A4VHL2"/>
<dbReference type="InterPro" id="IPR039635">
    <property type="entry name" value="ERMARD"/>
</dbReference>
<protein>
    <submittedName>
        <fullName evidence="3">Endoplasmic reticulum membrane-associated RNA degradation protein</fullName>
    </submittedName>
</protein>
<evidence type="ECO:0000313" key="4">
    <source>
        <dbReference type="Proteomes" id="UP000440578"/>
    </source>
</evidence>
<sequence length="589" mass="64841">MPALADPPSYGGTLSLCRPLRRLLRAADDARAALTAQRAARLRRLAARWLPFEPTCVRQMGRSWDRRLTTLHMAELCAAIDRGLGNVHLLRLLLGPPCTLNVRNLVWHGFPAPGELPPALLSLLLLLTAAVGALLADRAVPARRQLAYSQALLSCLQLPAVADCQVEDLWRLVLRSPFVPVVMRPHWRLALALYRHGRFGQGAVLLLPQLEHCLRLAFCALAGCPERRRTAEHRELYTTLDHLVAGGGGPLRALCGDAVLCQLCDLLVWPAGPRLRDRLAHGEVETARLPAPLAHQLLWLTGQLLVTTTDWAERQPAPAGGTAQHSGDGAEQQQYLTDRSEQQRYSGDWSDLEPVIRELEEADDCELVLGCEDASVESSDAGAPCDRARCPGEFGALCAGRARDWYHPSFHQFSVLQRAVRDLSAAAEETVRRELPPEGRPALTRLEPLADGALSLRPPTLRRPRREAELLTQLQQLVAALDGAWRRAATAGATWRRLQEAGQLRSRQRATWGRMQSALPELHRLTAGLLRLVTRQMDGLATAASTDPDGDGGGDSSGRSLTRTDFQFCTCTFLRQGVTVRQDYLRCSS</sequence>
<dbReference type="EMBL" id="VIIS01001591">
    <property type="protein sequence ID" value="KAF0295917.1"/>
    <property type="molecule type" value="Genomic_DNA"/>
</dbReference>
<organism evidence="3 4">
    <name type="scientific">Amphibalanus amphitrite</name>
    <name type="common">Striped barnacle</name>
    <name type="synonym">Balanus amphitrite</name>
    <dbReference type="NCBI Taxonomy" id="1232801"/>
    <lineage>
        <taxon>Eukaryota</taxon>
        <taxon>Metazoa</taxon>
        <taxon>Ecdysozoa</taxon>
        <taxon>Arthropoda</taxon>
        <taxon>Crustacea</taxon>
        <taxon>Multicrustacea</taxon>
        <taxon>Cirripedia</taxon>
        <taxon>Thoracica</taxon>
        <taxon>Thoracicalcarea</taxon>
        <taxon>Balanomorpha</taxon>
        <taxon>Balanoidea</taxon>
        <taxon>Balanidae</taxon>
        <taxon>Amphibalaninae</taxon>
        <taxon>Amphibalanus</taxon>
    </lineage>
</organism>
<dbReference type="Proteomes" id="UP000440578">
    <property type="component" value="Unassembled WGS sequence"/>
</dbReference>
<dbReference type="PANTHER" id="PTHR31701">
    <property type="entry name" value="ENDOPLASMIC RETICULUM MEMBRANE-ASSOCIATED RNA DEGRADATION PROTEIN"/>
    <property type="match status" value="1"/>
</dbReference>
<keyword evidence="4" id="KW-1185">Reference proteome</keyword>
<reference evidence="3 4" key="1">
    <citation type="submission" date="2019-07" db="EMBL/GenBank/DDBJ databases">
        <title>Draft genome assembly of a fouling barnacle, Amphibalanus amphitrite (Darwin, 1854): The first reference genome for Thecostraca.</title>
        <authorList>
            <person name="Kim W."/>
        </authorList>
    </citation>
    <scope>NUCLEOTIDE SEQUENCE [LARGE SCALE GENOMIC DNA]</scope>
    <source>
        <strain evidence="3">SNU_AA5</strain>
        <tissue evidence="3">Soma without cirri and trophi</tissue>
    </source>
</reference>
<dbReference type="Pfam" id="PF13910">
    <property type="entry name" value="DUF4209"/>
    <property type="match status" value="1"/>
</dbReference>
<feature type="domain" description="DUF4209" evidence="2">
    <location>
        <begin position="87"/>
        <end position="130"/>
    </location>
</feature>
<evidence type="ECO:0000313" key="3">
    <source>
        <dbReference type="EMBL" id="KAF0295917.1"/>
    </source>
</evidence>
<dbReference type="PANTHER" id="PTHR31701:SF2">
    <property type="entry name" value="ENDOPLASMIC RETICULUM MEMBRANE-ASSOCIATED RNA DEGRADATION PROTEIN"/>
    <property type="match status" value="1"/>
</dbReference>
<dbReference type="InterPro" id="IPR025209">
    <property type="entry name" value="DUF4209"/>
</dbReference>